<evidence type="ECO:0000313" key="24">
    <source>
        <dbReference type="Proteomes" id="UP000062475"/>
    </source>
</evidence>
<accession>A0A088E2T5</accession>
<dbReference type="InterPro" id="IPR006554">
    <property type="entry name" value="Helicase-like_DEXD_c2"/>
</dbReference>
<dbReference type="Proteomes" id="UP000068832">
    <property type="component" value="Chromosome"/>
</dbReference>
<evidence type="ECO:0000256" key="7">
    <source>
        <dbReference type="ARBA" id="ARBA00022840"/>
    </source>
</evidence>
<dbReference type="GO" id="GO:0006281">
    <property type="term" value="P:DNA repair"/>
    <property type="evidence" value="ECO:0007669"/>
    <property type="project" value="UniProtKB-KW"/>
</dbReference>
<evidence type="ECO:0000313" key="16">
    <source>
        <dbReference type="EMBL" id="AKV75554.1"/>
    </source>
</evidence>
<evidence type="ECO:0000313" key="20">
    <source>
        <dbReference type="Proteomes" id="UP000029084"/>
    </source>
</evidence>
<reference evidence="14 20" key="1">
    <citation type="journal article" date="2014" name="J. Bacteriol.">
        <title>Role of an Archaeal PitA Transporter in the Copper and Arsenic Resistance of Metallosphaera sedula, an Extreme Thermoacidophile.</title>
        <authorList>
            <person name="McCarthy S."/>
            <person name="Ai C."/>
            <person name="Wheaton G."/>
            <person name="Tevatia R."/>
            <person name="Eckrich V."/>
            <person name="Kelly R."/>
            <person name="Blum P."/>
        </authorList>
    </citation>
    <scope>NUCLEOTIDE SEQUENCE [LARGE SCALE GENOMIC DNA]</scope>
    <source>
        <strain evidence="14 20">CuR1</strain>
    </source>
</reference>
<dbReference type="GO" id="GO:0005524">
    <property type="term" value="F:ATP binding"/>
    <property type="evidence" value="ECO:0007669"/>
    <property type="project" value="UniProtKB-KW"/>
</dbReference>
<keyword evidence="8" id="KW-0408">Iron</keyword>
<dbReference type="PANTHER" id="PTHR11472:SF34">
    <property type="entry name" value="REGULATOR OF TELOMERE ELONGATION HELICASE 1"/>
    <property type="match status" value="1"/>
</dbReference>
<evidence type="ECO:0000313" key="23">
    <source>
        <dbReference type="Proteomes" id="UP000062398"/>
    </source>
</evidence>
<dbReference type="SMART" id="SM00488">
    <property type="entry name" value="DEXDc2"/>
    <property type="match status" value="1"/>
</dbReference>
<evidence type="ECO:0000256" key="9">
    <source>
        <dbReference type="ARBA" id="ARBA00023014"/>
    </source>
</evidence>
<dbReference type="EMBL" id="CP008822">
    <property type="protein sequence ID" value="AIM26298.1"/>
    <property type="molecule type" value="Genomic_DNA"/>
</dbReference>
<evidence type="ECO:0000256" key="11">
    <source>
        <dbReference type="ARBA" id="ARBA00023204"/>
    </source>
</evidence>
<evidence type="ECO:0000313" key="25">
    <source>
        <dbReference type="Proteomes" id="UP000068832"/>
    </source>
</evidence>
<dbReference type="GO" id="GO:0046872">
    <property type="term" value="F:metal ion binding"/>
    <property type="evidence" value="ECO:0007669"/>
    <property type="project" value="UniProtKB-KW"/>
</dbReference>
<evidence type="ECO:0000313" key="17">
    <source>
        <dbReference type="EMBL" id="AKV77800.1"/>
    </source>
</evidence>
<dbReference type="EMBL" id="CP012176">
    <property type="protein sequence ID" value="AKV82288.1"/>
    <property type="molecule type" value="Genomic_DNA"/>
</dbReference>
<dbReference type="EMBL" id="CP012175">
    <property type="protein sequence ID" value="AKV80045.1"/>
    <property type="molecule type" value="Genomic_DNA"/>
</dbReference>
<keyword evidence="11" id="KW-0234">DNA repair</keyword>
<dbReference type="InterPro" id="IPR010614">
    <property type="entry name" value="RAD3-like_helicase_DEAD"/>
</dbReference>
<evidence type="ECO:0000256" key="2">
    <source>
        <dbReference type="ARBA" id="ARBA00022723"/>
    </source>
</evidence>
<organism evidence="14 20">
    <name type="scientific">Metallosphaera sedula</name>
    <dbReference type="NCBI Taxonomy" id="43687"/>
    <lineage>
        <taxon>Archaea</taxon>
        <taxon>Thermoproteota</taxon>
        <taxon>Thermoprotei</taxon>
        <taxon>Sulfolobales</taxon>
        <taxon>Sulfolobaceae</taxon>
        <taxon>Metallosphaera</taxon>
    </lineage>
</organism>
<dbReference type="OrthoDB" id="27512at2157"/>
<proteinExistence type="predicted"/>
<protein>
    <submittedName>
        <fullName evidence="15">DEAD/DEAH box helicase</fullName>
    </submittedName>
    <submittedName>
        <fullName evidence="14">DEAD_2 domain protein</fullName>
    </submittedName>
</protein>
<evidence type="ECO:0000313" key="19">
    <source>
        <dbReference type="EMBL" id="AKV82288.1"/>
    </source>
</evidence>
<evidence type="ECO:0000313" key="21">
    <source>
        <dbReference type="Proteomes" id="UP000056255"/>
    </source>
</evidence>
<dbReference type="GO" id="GO:0016818">
    <property type="term" value="F:hydrolase activity, acting on acid anhydrides, in phosphorus-containing anhydrides"/>
    <property type="evidence" value="ECO:0007669"/>
    <property type="project" value="InterPro"/>
</dbReference>
<dbReference type="SMART" id="SM00487">
    <property type="entry name" value="DEXDc"/>
    <property type="match status" value="1"/>
</dbReference>
<dbReference type="InterPro" id="IPR014013">
    <property type="entry name" value="Helic_SF1/SF2_ATP-bd_DinG/Rad3"/>
</dbReference>
<dbReference type="InterPro" id="IPR054391">
    <property type="entry name" value="XPD_arch"/>
</dbReference>
<evidence type="ECO:0000259" key="13">
    <source>
        <dbReference type="PROSITE" id="PS51193"/>
    </source>
</evidence>
<evidence type="ECO:0000313" key="15">
    <source>
        <dbReference type="EMBL" id="AKV73310.1"/>
    </source>
</evidence>
<gene>
    <name evidence="14" type="ORF">HA72_0134</name>
    <name evidence="15" type="ORF">MsedA_0139</name>
    <name evidence="16" type="ORF">MsedB_0139</name>
    <name evidence="17" type="ORF">MsedC_0138</name>
    <name evidence="18" type="ORF">MsedD_0139</name>
    <name evidence="19" type="ORF">MsedE_0139</name>
</gene>
<dbReference type="AlphaFoldDB" id="A0A088E2T5"/>
<dbReference type="Pfam" id="PF22139">
    <property type="entry name" value="XPD_arch"/>
    <property type="match status" value="1"/>
</dbReference>
<evidence type="ECO:0000256" key="5">
    <source>
        <dbReference type="ARBA" id="ARBA00022801"/>
    </source>
</evidence>
<evidence type="ECO:0000256" key="3">
    <source>
        <dbReference type="ARBA" id="ARBA00022741"/>
    </source>
</evidence>
<dbReference type="InterPro" id="IPR045028">
    <property type="entry name" value="DinG/Rad3-like"/>
</dbReference>
<dbReference type="Proteomes" id="UP000056255">
    <property type="component" value="Chromosome"/>
</dbReference>
<keyword evidence="6 15" id="KW-0347">Helicase</keyword>
<reference evidence="19 21" key="3">
    <citation type="submission" date="2015-07" db="EMBL/GenBank/DDBJ databases">
        <title>Physiological, transcriptional responses and genome re-sequencing of acid resistant extremely thermoacidophilic Metallosphaera sedula SARC-M1.</title>
        <authorList>
            <person name="Ai C."/>
            <person name="McCarthy S."/>
            <person name="Eckrich V."/>
            <person name="Rudrappa D."/>
            <person name="Qiu G."/>
            <person name="Blum P."/>
        </authorList>
    </citation>
    <scope>NUCLEOTIDE SEQUENCE [LARGE SCALE GENOMIC DNA]</scope>
    <source>
        <strain evidence="19 21">SARC-M1</strain>
    </source>
</reference>
<dbReference type="Pfam" id="PF06733">
    <property type="entry name" value="DEAD_2"/>
    <property type="match status" value="1"/>
</dbReference>
<evidence type="ECO:0000256" key="1">
    <source>
        <dbReference type="ARBA" id="ARBA00022485"/>
    </source>
</evidence>
<reference evidence="22 23" key="2">
    <citation type="journal article" date="2015" name="Genome Announc.">
        <title>Complete Genome Sequences of Evolved Arsenate-Resistant Metallosphaera sedula Strains.</title>
        <authorList>
            <person name="Ai C."/>
            <person name="McCarthy S."/>
            <person name="Schackwitz W."/>
            <person name="Martin J."/>
            <person name="Lipzen A."/>
            <person name="Blum P."/>
        </authorList>
    </citation>
    <scope>NUCLEOTIDE SEQUENCE [LARGE SCALE GENOMIC DNA]</scope>
    <source>
        <strain evidence="17 23">ARS120-1</strain>
        <strain evidence="18 22">ARS120-2</strain>
        <strain evidence="15 25">ARS50-1</strain>
        <strain evidence="16 24">ARS50-2</strain>
    </source>
</reference>
<keyword evidence="4" id="KW-0227">DNA damage</keyword>
<dbReference type="EMBL" id="CP012174">
    <property type="protein sequence ID" value="AKV77800.1"/>
    <property type="molecule type" value="Genomic_DNA"/>
</dbReference>
<dbReference type="SMART" id="SM00491">
    <property type="entry name" value="HELICc2"/>
    <property type="match status" value="1"/>
</dbReference>
<evidence type="ECO:0000256" key="10">
    <source>
        <dbReference type="ARBA" id="ARBA00023125"/>
    </source>
</evidence>
<evidence type="ECO:0000313" key="18">
    <source>
        <dbReference type="EMBL" id="AKV80045.1"/>
    </source>
</evidence>
<evidence type="ECO:0000313" key="14">
    <source>
        <dbReference type="EMBL" id="AIM26298.1"/>
    </source>
</evidence>
<dbReference type="Pfam" id="PF13307">
    <property type="entry name" value="Helicase_C_2"/>
    <property type="match status" value="1"/>
</dbReference>
<dbReference type="EMBL" id="CP012173">
    <property type="protein sequence ID" value="AKV75554.1"/>
    <property type="molecule type" value="Genomic_DNA"/>
</dbReference>
<feature type="domain" description="Helicase ATP-binding" evidence="13">
    <location>
        <begin position="1"/>
        <end position="228"/>
    </location>
</feature>
<dbReference type="Proteomes" id="UP000062398">
    <property type="component" value="Chromosome"/>
</dbReference>
<name>A0A088E2T5_9CREN</name>
<keyword evidence="1" id="KW-0004">4Fe-4S</keyword>
<dbReference type="OMA" id="THSEFEA"/>
<dbReference type="GeneID" id="91754571"/>
<keyword evidence="10" id="KW-0238">DNA-binding</keyword>
<dbReference type="PANTHER" id="PTHR11472">
    <property type="entry name" value="DNA REPAIR DEAD HELICASE RAD3/XP-D SUBFAMILY MEMBER"/>
    <property type="match status" value="1"/>
</dbReference>
<dbReference type="GO" id="GO:0051539">
    <property type="term" value="F:4 iron, 4 sulfur cluster binding"/>
    <property type="evidence" value="ECO:0007669"/>
    <property type="project" value="UniProtKB-KW"/>
</dbReference>
<dbReference type="GO" id="GO:0003678">
    <property type="term" value="F:DNA helicase activity"/>
    <property type="evidence" value="ECO:0007669"/>
    <property type="project" value="InterPro"/>
</dbReference>
<evidence type="ECO:0000256" key="6">
    <source>
        <dbReference type="ARBA" id="ARBA00022806"/>
    </source>
</evidence>
<evidence type="ECO:0000256" key="4">
    <source>
        <dbReference type="ARBA" id="ARBA00022763"/>
    </source>
</evidence>
<dbReference type="Proteomes" id="UP000062475">
    <property type="component" value="Chromosome"/>
</dbReference>
<keyword evidence="9" id="KW-0411">Iron-sulfur</keyword>
<keyword evidence="7" id="KW-0067">ATP-binding</keyword>
<sequence>MEITLREWQKQKFDEALNALKTKNTLLLNVTTGAGKTLFTLLLGKALHKKILFLTRTHSEFEAVRREAERLGLKVAYLFGKNSVCPFATDDVKPEDIECRECSLRDKIKDLSGLKPFQILQLSKDASDFCPYHSLRALITKVDVIVASYMYFFNPFLRRKIVCGSQDCIKPDELLVIVDEAHNLINGDEWFSKKIGKKTVNNALKELDEVESNTNNDLGDVRAFLVELGKFLENIVDDGGCRELPLYPKPSAEVLLQIHKASLSYLNMIKGPIKRSYLRSVYDFFNTEGDTFNCNGKLMVIPSDTIEMIKESFNFADKRVLMSGTLPDLGLEGYRINVEVRLGKAEYYYCSSVNSRVRYRRANAEKYAEIIKKVYDGASSNILVFFPSYDFKSEVKKYLNGLPMLEESKRITHEEILELMKEGKYAVLLVMRAKESEGVEFRDEGNRNLFSDMVLAGLPYPDVSDALIKRRIEKLSKVTKKTEEEVAKELTLITIKQTIGRAFRDPNDYVKIYLCDSRYREYFSDLGISEKEIKLFA</sequence>
<keyword evidence="5" id="KW-0378">Hydrolase</keyword>
<keyword evidence="2" id="KW-0479">Metal-binding</keyword>
<keyword evidence="3" id="KW-0547">Nucleotide-binding</keyword>
<dbReference type="PROSITE" id="PS51193">
    <property type="entry name" value="HELICASE_ATP_BIND_2"/>
    <property type="match status" value="1"/>
</dbReference>
<dbReference type="Gene3D" id="3.40.50.300">
    <property type="entry name" value="P-loop containing nucleotide triphosphate hydrolases"/>
    <property type="match status" value="2"/>
</dbReference>
<dbReference type="SUPFAM" id="SSF52540">
    <property type="entry name" value="P-loop containing nucleoside triphosphate hydrolases"/>
    <property type="match status" value="2"/>
</dbReference>
<evidence type="ECO:0000256" key="8">
    <source>
        <dbReference type="ARBA" id="ARBA00023004"/>
    </source>
</evidence>
<dbReference type="InterPro" id="IPR027417">
    <property type="entry name" value="P-loop_NTPase"/>
</dbReference>
<dbReference type="PATRIC" id="fig|43687.5.peg.136"/>
<evidence type="ECO:0000313" key="22">
    <source>
        <dbReference type="Proteomes" id="UP000061362"/>
    </source>
</evidence>
<dbReference type="InterPro" id="IPR006555">
    <property type="entry name" value="ATP-dep_Helicase_C"/>
</dbReference>
<dbReference type="Proteomes" id="UP000061362">
    <property type="component" value="Chromosome"/>
</dbReference>
<dbReference type="EMBL" id="CP012172">
    <property type="protein sequence ID" value="AKV73310.1"/>
    <property type="molecule type" value="Genomic_DNA"/>
</dbReference>
<dbReference type="GO" id="GO:0003677">
    <property type="term" value="F:DNA binding"/>
    <property type="evidence" value="ECO:0007669"/>
    <property type="project" value="UniProtKB-KW"/>
</dbReference>
<evidence type="ECO:0000256" key="12">
    <source>
        <dbReference type="ARBA" id="ARBA00023235"/>
    </source>
</evidence>
<keyword evidence="12" id="KW-0413">Isomerase</keyword>
<dbReference type="RefSeq" id="WP_011921280.1">
    <property type="nucleotide sequence ID" value="NZ_AP019770.1"/>
</dbReference>
<dbReference type="InterPro" id="IPR014001">
    <property type="entry name" value="Helicase_ATP-bd"/>
</dbReference>
<dbReference type="Gene3D" id="1.10.275.30">
    <property type="match status" value="1"/>
</dbReference>
<dbReference type="Proteomes" id="UP000029084">
    <property type="component" value="Chromosome"/>
</dbReference>